<evidence type="ECO:0000313" key="2">
    <source>
        <dbReference type="Proteomes" id="UP000823388"/>
    </source>
</evidence>
<protein>
    <recommendedName>
        <fullName evidence="3">FBD domain-containing protein</fullName>
    </recommendedName>
</protein>
<gene>
    <name evidence="1" type="ORF">PVAP13_2NG077046</name>
</gene>
<dbReference type="PANTHER" id="PTHR34709">
    <property type="entry name" value="OS10G0396666 PROTEIN"/>
    <property type="match status" value="1"/>
</dbReference>
<reference evidence="1" key="1">
    <citation type="submission" date="2020-05" db="EMBL/GenBank/DDBJ databases">
        <title>WGS assembly of Panicum virgatum.</title>
        <authorList>
            <person name="Lovell J.T."/>
            <person name="Jenkins J."/>
            <person name="Shu S."/>
            <person name="Juenger T.E."/>
            <person name="Schmutz J."/>
        </authorList>
    </citation>
    <scope>NUCLEOTIDE SEQUENCE</scope>
    <source>
        <strain evidence="1">AP13</strain>
    </source>
</reference>
<sequence length="153" mass="17153">MEATALLPDIENLNLRLVTRGHVVGTCVFHMLKISTSIRRLNLDIHEGIKEVADCSPGCVCHQPHDWETKELRFNSLEELRICGLSSADCDFAFVKRLLGWTPVLRTIAINFDPSACVNEELCKELLSLTGPETCMKIYLYRNGAKVMYTPAG</sequence>
<dbReference type="PANTHER" id="PTHR34709:SF52">
    <property type="entry name" value="OS07G0548100 PROTEIN"/>
    <property type="match status" value="1"/>
</dbReference>
<dbReference type="EMBL" id="CM029040">
    <property type="protein sequence ID" value="KAG2632228.1"/>
    <property type="molecule type" value="Genomic_DNA"/>
</dbReference>
<accession>A0A8T0VKK9</accession>
<evidence type="ECO:0008006" key="3">
    <source>
        <dbReference type="Google" id="ProtNLM"/>
    </source>
</evidence>
<organism evidence="1 2">
    <name type="scientific">Panicum virgatum</name>
    <name type="common">Blackwell switchgrass</name>
    <dbReference type="NCBI Taxonomy" id="38727"/>
    <lineage>
        <taxon>Eukaryota</taxon>
        <taxon>Viridiplantae</taxon>
        <taxon>Streptophyta</taxon>
        <taxon>Embryophyta</taxon>
        <taxon>Tracheophyta</taxon>
        <taxon>Spermatophyta</taxon>
        <taxon>Magnoliopsida</taxon>
        <taxon>Liliopsida</taxon>
        <taxon>Poales</taxon>
        <taxon>Poaceae</taxon>
        <taxon>PACMAD clade</taxon>
        <taxon>Panicoideae</taxon>
        <taxon>Panicodae</taxon>
        <taxon>Paniceae</taxon>
        <taxon>Panicinae</taxon>
        <taxon>Panicum</taxon>
        <taxon>Panicum sect. Hiantes</taxon>
    </lineage>
</organism>
<dbReference type="EMBL" id="CM029040">
    <property type="protein sequence ID" value="KAG2632229.1"/>
    <property type="molecule type" value="Genomic_DNA"/>
</dbReference>
<evidence type="ECO:0000313" key="1">
    <source>
        <dbReference type="EMBL" id="KAG2632229.1"/>
    </source>
</evidence>
<name>A0A8T0VKK9_PANVG</name>
<comment type="caution">
    <text evidence="1">The sequence shown here is derived from an EMBL/GenBank/DDBJ whole genome shotgun (WGS) entry which is preliminary data.</text>
</comment>
<proteinExistence type="predicted"/>
<dbReference type="Proteomes" id="UP000823388">
    <property type="component" value="Chromosome 2N"/>
</dbReference>
<dbReference type="InterPro" id="IPR055312">
    <property type="entry name" value="FBL15-like"/>
</dbReference>
<dbReference type="AlphaFoldDB" id="A0A8T0VKK9"/>
<keyword evidence="2" id="KW-1185">Reference proteome</keyword>